<protein>
    <recommendedName>
        <fullName evidence="5">PilN domain-containing protein</fullName>
    </recommendedName>
</protein>
<dbReference type="Proteomes" id="UP000578352">
    <property type="component" value="Unassembled WGS sequence"/>
</dbReference>
<evidence type="ECO:0000256" key="2">
    <source>
        <dbReference type="SAM" id="Phobius"/>
    </source>
</evidence>
<gene>
    <name evidence="3" type="ORF">HNR13_001294</name>
</gene>
<feature type="transmembrane region" description="Helical" evidence="2">
    <location>
        <begin position="115"/>
        <end position="136"/>
    </location>
</feature>
<proteinExistence type="predicted"/>
<feature type="compositionally biased region" description="Low complexity" evidence="1">
    <location>
        <begin position="65"/>
        <end position="81"/>
    </location>
</feature>
<evidence type="ECO:0000256" key="1">
    <source>
        <dbReference type="SAM" id="MobiDB-lite"/>
    </source>
</evidence>
<evidence type="ECO:0000313" key="3">
    <source>
        <dbReference type="EMBL" id="NYJ23007.1"/>
    </source>
</evidence>
<name>A0A853CQP7_9MICO</name>
<keyword evidence="2" id="KW-0472">Membrane</keyword>
<comment type="caution">
    <text evidence="3">The sequence shown here is derived from an EMBL/GenBank/DDBJ whole genome shotgun (WGS) entry which is preliminary data.</text>
</comment>
<sequence length="298" mass="30737">MSITARRTNDADDTDEGAPKRGARAKGGASPSKAAKPPREPKAAKAPKGRASTTEPKKAKPQKPPKGTTAAAAPKGSVASAARHESAGVGMEPRVDLLPPEVRAERRNARTRRGFGWGVLAVVLVVLIAAGGAFSLNVVSQAALLTARGDTASLLAQQARYAPVRDLQKQVALAQAAQQAGASTEIDWKAFLDKVGAAQPSGLSLATVAVDSIAPTAIYQQSTDPLQGPRVGTVTVVGNSAALPNVPAWVAALQKIPGVVDVVPGTVTLDEAKNVYKATVTIHVSESLYTKRFAPKGK</sequence>
<organism evidence="3 4">
    <name type="scientific">Leifsonia shinshuensis</name>
    <dbReference type="NCBI Taxonomy" id="150026"/>
    <lineage>
        <taxon>Bacteria</taxon>
        <taxon>Bacillati</taxon>
        <taxon>Actinomycetota</taxon>
        <taxon>Actinomycetes</taxon>
        <taxon>Micrococcales</taxon>
        <taxon>Microbacteriaceae</taxon>
        <taxon>Leifsonia</taxon>
    </lineage>
</organism>
<evidence type="ECO:0000313" key="4">
    <source>
        <dbReference type="Proteomes" id="UP000578352"/>
    </source>
</evidence>
<dbReference type="AlphaFoldDB" id="A0A853CQP7"/>
<feature type="compositionally biased region" description="Low complexity" evidence="1">
    <location>
        <begin position="44"/>
        <end position="54"/>
    </location>
</feature>
<feature type="compositionally biased region" description="Low complexity" evidence="1">
    <location>
        <begin position="26"/>
        <end position="35"/>
    </location>
</feature>
<dbReference type="EMBL" id="JACCFL010000001">
    <property type="protein sequence ID" value="NYJ23007.1"/>
    <property type="molecule type" value="Genomic_DNA"/>
</dbReference>
<feature type="region of interest" description="Disordered" evidence="1">
    <location>
        <begin position="1"/>
        <end position="94"/>
    </location>
</feature>
<evidence type="ECO:0008006" key="5">
    <source>
        <dbReference type="Google" id="ProtNLM"/>
    </source>
</evidence>
<accession>A0A853CQP7</accession>
<keyword evidence="2" id="KW-1133">Transmembrane helix</keyword>
<keyword evidence="2" id="KW-0812">Transmembrane</keyword>
<dbReference type="RefSeq" id="WP_179604986.1">
    <property type="nucleotide sequence ID" value="NZ_BAABEH010000001.1"/>
</dbReference>
<reference evidence="3 4" key="1">
    <citation type="submission" date="2020-07" db="EMBL/GenBank/DDBJ databases">
        <title>Sequencing the genomes of 1000 actinobacteria strains.</title>
        <authorList>
            <person name="Klenk H.-P."/>
        </authorList>
    </citation>
    <scope>NUCLEOTIDE SEQUENCE [LARGE SCALE GENOMIC DNA]</scope>
    <source>
        <strain evidence="3 4">DSM 15165</strain>
    </source>
</reference>